<evidence type="ECO:0000313" key="2">
    <source>
        <dbReference type="EMBL" id="MBK1629667.1"/>
    </source>
</evidence>
<protein>
    <recommendedName>
        <fullName evidence="4">Efflux RND transporter periplasmic adaptor subunit</fullName>
    </recommendedName>
</protein>
<dbReference type="Gene3D" id="2.40.50.100">
    <property type="match status" value="1"/>
</dbReference>
<dbReference type="Gene3D" id="2.40.420.20">
    <property type="match status" value="1"/>
</dbReference>
<dbReference type="Gene3D" id="2.40.30.170">
    <property type="match status" value="1"/>
</dbReference>
<gene>
    <name evidence="2" type="ORF">CKO31_02720</name>
</gene>
<dbReference type="Proteomes" id="UP000748752">
    <property type="component" value="Unassembled WGS sequence"/>
</dbReference>
<keyword evidence="3" id="KW-1185">Reference proteome</keyword>
<evidence type="ECO:0000313" key="3">
    <source>
        <dbReference type="Proteomes" id="UP000748752"/>
    </source>
</evidence>
<evidence type="ECO:0000256" key="1">
    <source>
        <dbReference type="SAM" id="Coils"/>
    </source>
</evidence>
<sequence length="460" mass="50245">MPSHAASVPRHPRKWLFLLPVLAAIGIAVLLNRGAGPPDQRETEPPARVVRVIEIPTADVVPRATGYGRVRPERVWEAVAEVTGRVVETHPRLRKGALLPADTLLLRIDPTEYELRVSQAEADILSTRAQLSEMEAKEANIRASLAIEEESLALRTAEVERKQRLLDKGTVSASELEQEKRNLLAQRQAVQAQQSQLNLLPAERELLQAQLARYEAQLADARLDLARTEVQLPFRARLSEVNVEQAQYVREGQVLIKADAIDRAEVEAQIPIARMRALLQGADPIDFSVGPGGELASQLGIRAQVTLRDAGGDVHWPAELARLSDTLDPETRTVGVIVSVDNPYADVVPGERPPLVKGLFVEVALFGAPRPQQVIVPRQALHGERLYLIDEGRLSIRDVTVKTLQPEYAIVAAGVSAGERLVVSDLFPAIDGMPLQAEPDPDVRARLLAAATGSPSPPEL</sequence>
<dbReference type="SUPFAM" id="SSF111369">
    <property type="entry name" value="HlyD-like secretion proteins"/>
    <property type="match status" value="1"/>
</dbReference>
<dbReference type="PANTHER" id="PTHR30469">
    <property type="entry name" value="MULTIDRUG RESISTANCE PROTEIN MDTA"/>
    <property type="match status" value="1"/>
</dbReference>
<evidence type="ECO:0008006" key="4">
    <source>
        <dbReference type="Google" id="ProtNLM"/>
    </source>
</evidence>
<dbReference type="Gene3D" id="1.10.287.470">
    <property type="entry name" value="Helix hairpin bin"/>
    <property type="match status" value="1"/>
</dbReference>
<proteinExistence type="predicted"/>
<name>A0ABS1CCW9_9GAMM</name>
<dbReference type="EMBL" id="NRRV01000004">
    <property type="protein sequence ID" value="MBK1629667.1"/>
    <property type="molecule type" value="Genomic_DNA"/>
</dbReference>
<feature type="coiled-coil region" evidence="1">
    <location>
        <begin position="173"/>
        <end position="231"/>
    </location>
</feature>
<organism evidence="2 3">
    <name type="scientific">Thiohalocapsa halophila</name>
    <dbReference type="NCBI Taxonomy" id="69359"/>
    <lineage>
        <taxon>Bacteria</taxon>
        <taxon>Pseudomonadati</taxon>
        <taxon>Pseudomonadota</taxon>
        <taxon>Gammaproteobacteria</taxon>
        <taxon>Chromatiales</taxon>
        <taxon>Chromatiaceae</taxon>
        <taxon>Thiohalocapsa</taxon>
    </lineage>
</organism>
<comment type="caution">
    <text evidence="2">The sequence shown here is derived from an EMBL/GenBank/DDBJ whole genome shotgun (WGS) entry which is preliminary data.</text>
</comment>
<keyword evidence="1" id="KW-0175">Coiled coil</keyword>
<dbReference type="PANTHER" id="PTHR30469:SF15">
    <property type="entry name" value="HLYD FAMILY OF SECRETION PROTEINS"/>
    <property type="match status" value="1"/>
</dbReference>
<accession>A0ABS1CCW9</accession>
<reference evidence="2 3" key="1">
    <citation type="journal article" date="2020" name="Microorganisms">
        <title>Osmotic Adaptation and Compatible Solute Biosynthesis of Phototrophic Bacteria as Revealed from Genome Analyses.</title>
        <authorList>
            <person name="Imhoff J.F."/>
            <person name="Rahn T."/>
            <person name="Kunzel S."/>
            <person name="Keller A."/>
            <person name="Neulinger S.C."/>
        </authorList>
    </citation>
    <scope>NUCLEOTIDE SEQUENCE [LARGE SCALE GENOMIC DNA]</scope>
    <source>
        <strain evidence="2 3">DSM 6210</strain>
    </source>
</reference>